<dbReference type="AlphaFoldDB" id="A0A1G2LRT5"/>
<keyword evidence="1" id="KW-1133">Transmembrane helix</keyword>
<proteinExistence type="predicted"/>
<reference evidence="2 3" key="1">
    <citation type="journal article" date="2016" name="Nat. Commun.">
        <title>Thousands of microbial genomes shed light on interconnected biogeochemical processes in an aquifer system.</title>
        <authorList>
            <person name="Anantharaman K."/>
            <person name="Brown C.T."/>
            <person name="Hug L.A."/>
            <person name="Sharon I."/>
            <person name="Castelle C.J."/>
            <person name="Probst A.J."/>
            <person name="Thomas B.C."/>
            <person name="Singh A."/>
            <person name="Wilkins M.J."/>
            <person name="Karaoz U."/>
            <person name="Brodie E.L."/>
            <person name="Williams K.H."/>
            <person name="Hubbard S.S."/>
            <person name="Banfield J.F."/>
        </authorList>
    </citation>
    <scope>NUCLEOTIDE SEQUENCE [LARGE SCALE GENOMIC DNA]</scope>
</reference>
<evidence type="ECO:0000256" key="1">
    <source>
        <dbReference type="SAM" id="Phobius"/>
    </source>
</evidence>
<organism evidence="2 3">
    <name type="scientific">Candidatus Sungbacteria bacterium RIFCSPLOWO2_12_FULL_41_11</name>
    <dbReference type="NCBI Taxonomy" id="1802286"/>
    <lineage>
        <taxon>Bacteria</taxon>
        <taxon>Candidatus Sungiibacteriota</taxon>
    </lineage>
</organism>
<dbReference type="Proteomes" id="UP000177171">
    <property type="component" value="Unassembled WGS sequence"/>
</dbReference>
<sequence>MNYFLIQPYFKLFYPFKSVRFLNFSLFNFIFAKKKQLTFLLLALSLLLGIIYVLEFNLVLNLGKNIAVLNMELKKTINDFDKNEANYSKVYATAISSYLEEAKILERVSKIEYVEKESLVEAAQYIP</sequence>
<accession>A0A1G2LRT5</accession>
<evidence type="ECO:0000313" key="2">
    <source>
        <dbReference type="EMBL" id="OHA14355.1"/>
    </source>
</evidence>
<keyword evidence="1" id="KW-0812">Transmembrane</keyword>
<gene>
    <name evidence="2" type="ORF">A3G49_01875</name>
</gene>
<keyword evidence="1" id="KW-0472">Membrane</keyword>
<name>A0A1G2LRT5_9BACT</name>
<evidence type="ECO:0000313" key="3">
    <source>
        <dbReference type="Proteomes" id="UP000177171"/>
    </source>
</evidence>
<protein>
    <submittedName>
        <fullName evidence="2">Uncharacterized protein</fullName>
    </submittedName>
</protein>
<dbReference type="EMBL" id="MHQY01000008">
    <property type="protein sequence ID" value="OHA14355.1"/>
    <property type="molecule type" value="Genomic_DNA"/>
</dbReference>
<comment type="caution">
    <text evidence="2">The sequence shown here is derived from an EMBL/GenBank/DDBJ whole genome shotgun (WGS) entry which is preliminary data.</text>
</comment>
<feature type="transmembrane region" description="Helical" evidence="1">
    <location>
        <begin position="39"/>
        <end position="60"/>
    </location>
</feature>